<dbReference type="Pfam" id="PF07771">
    <property type="entry name" value="TSGP1"/>
    <property type="match status" value="1"/>
</dbReference>
<feature type="non-terminal residue" evidence="4">
    <location>
        <position position="1"/>
    </location>
</feature>
<keyword evidence="2" id="KW-0964">Secreted</keyword>
<protein>
    <submittedName>
        <fullName evidence="4">Putative tick salivary peptide group 1</fullName>
    </submittedName>
</protein>
<evidence type="ECO:0000256" key="2">
    <source>
        <dbReference type="ARBA" id="ARBA00022525"/>
    </source>
</evidence>
<dbReference type="InterPro" id="IPR011694">
    <property type="entry name" value="Ixonnexin-like"/>
</dbReference>
<feature type="chain" id="PRO_5004737122" evidence="3">
    <location>
        <begin position="22"/>
        <end position="83"/>
    </location>
</feature>
<comment type="subcellular location">
    <subcellularLocation>
        <location evidence="1">Secreted</location>
    </subcellularLocation>
</comment>
<dbReference type="GO" id="GO:0005576">
    <property type="term" value="C:extracellular region"/>
    <property type="evidence" value="ECO:0007669"/>
    <property type="project" value="UniProtKB-SubCell"/>
</dbReference>
<evidence type="ECO:0000256" key="1">
    <source>
        <dbReference type="ARBA" id="ARBA00004613"/>
    </source>
</evidence>
<proteinExistence type="evidence at transcript level"/>
<evidence type="ECO:0000313" key="4">
    <source>
        <dbReference type="EMBL" id="JAB73031.1"/>
    </source>
</evidence>
<feature type="signal peptide" evidence="3">
    <location>
        <begin position="1"/>
        <end position="21"/>
    </location>
</feature>
<dbReference type="AlphaFoldDB" id="V5IDS3"/>
<dbReference type="EMBL" id="GANP01011437">
    <property type="protein sequence ID" value="JAB73031.1"/>
    <property type="molecule type" value="mRNA"/>
</dbReference>
<organism evidence="4">
    <name type="scientific">Ixodes ricinus</name>
    <name type="common">Common tick</name>
    <name type="synonym">Acarus ricinus</name>
    <dbReference type="NCBI Taxonomy" id="34613"/>
    <lineage>
        <taxon>Eukaryota</taxon>
        <taxon>Metazoa</taxon>
        <taxon>Ecdysozoa</taxon>
        <taxon>Arthropoda</taxon>
        <taxon>Chelicerata</taxon>
        <taxon>Arachnida</taxon>
        <taxon>Acari</taxon>
        <taxon>Parasitiformes</taxon>
        <taxon>Ixodida</taxon>
        <taxon>Ixodoidea</taxon>
        <taxon>Ixodidae</taxon>
        <taxon>Ixodinae</taxon>
        <taxon>Ixodes</taxon>
    </lineage>
</organism>
<evidence type="ECO:0000256" key="3">
    <source>
        <dbReference type="SAM" id="SignalP"/>
    </source>
</evidence>
<accession>V5IDS3</accession>
<reference evidence="4" key="1">
    <citation type="journal article" date="2015" name="Sci. Rep.">
        <title>Tissue- and time-dependent transcription in Ixodes ricinus salivary glands and midguts when blood feeding on the vertebrate host.</title>
        <authorList>
            <person name="Kotsyfakis M."/>
            <person name="Schwarz A."/>
            <person name="Erhart J."/>
            <person name="Ribeiro J.M."/>
        </authorList>
    </citation>
    <scope>NUCLEOTIDE SEQUENCE</scope>
    <source>
        <tissue evidence="4">Salivary gland and midgut</tissue>
    </source>
</reference>
<name>V5IDS3_IXORI</name>
<sequence>VGLTGTTLVLAVSLAFFGTAARPQFAGTEQDPNRRKIERAAYFYCWNTDTNTWDLIFSYKNGETCFYNDGGRGTCTKNGYNVI</sequence>
<keyword evidence="3" id="KW-0732">Signal</keyword>